<dbReference type="InterPro" id="IPR043129">
    <property type="entry name" value="ATPase_NBD"/>
</dbReference>
<dbReference type="PROSITE" id="PS01076">
    <property type="entry name" value="ACETATE_KINASE_2"/>
    <property type="match status" value="1"/>
</dbReference>
<dbReference type="OrthoDB" id="67445at2759"/>
<evidence type="ECO:0000256" key="2">
    <source>
        <dbReference type="ARBA" id="ARBA00022741"/>
    </source>
</evidence>
<dbReference type="SUPFAM" id="SSF53067">
    <property type="entry name" value="Actin-like ATPase domain"/>
    <property type="match status" value="2"/>
</dbReference>
<dbReference type="AlphaFoldDB" id="A0A5C3F5Y1"/>
<name>A0A5C3F5Y1_9BASI</name>
<dbReference type="HAMAP" id="MF_00020">
    <property type="entry name" value="Acetate_kinase"/>
    <property type="match status" value="1"/>
</dbReference>
<feature type="binding site" evidence="5">
    <location>
        <position position="494"/>
    </location>
    <ligand>
        <name>Mg(2+)</name>
        <dbReference type="ChEBI" id="CHEBI:18420"/>
    </ligand>
</feature>
<feature type="site" description="Transition state stabilizer" evidence="5">
    <location>
        <position position="232"/>
    </location>
</feature>
<gene>
    <name evidence="7" type="ORF">PSFLO_05404</name>
</gene>
<evidence type="ECO:0000256" key="1">
    <source>
        <dbReference type="ARBA" id="ARBA00022679"/>
    </source>
</evidence>
<dbReference type="PRINTS" id="PR00471">
    <property type="entry name" value="ACETATEKNASE"/>
</dbReference>
<feature type="active site" description="Proton donor/acceptor" evidence="5">
    <location>
        <position position="195"/>
    </location>
</feature>
<feature type="site" description="Transition state stabilizer" evidence="5">
    <location>
        <position position="300"/>
    </location>
</feature>
<dbReference type="GO" id="GO:0008776">
    <property type="term" value="F:acetate kinase activity"/>
    <property type="evidence" value="ECO:0007669"/>
    <property type="project" value="UniProtKB-UniRule"/>
</dbReference>
<dbReference type="GO" id="GO:0005524">
    <property type="term" value="F:ATP binding"/>
    <property type="evidence" value="ECO:0007669"/>
    <property type="project" value="UniProtKB-KW"/>
</dbReference>
<dbReference type="PANTHER" id="PTHR21060:SF15">
    <property type="entry name" value="ACETATE KINASE-RELATED"/>
    <property type="match status" value="1"/>
</dbReference>
<keyword evidence="2 5" id="KW-0547">Nucleotide-binding</keyword>
<comment type="pathway">
    <text evidence="5">Metabolic intermediate biosynthesis; acetyl-CoA biosynthesis; acetyl-CoA from acetate: step 1/2.</text>
</comment>
<evidence type="ECO:0000256" key="6">
    <source>
        <dbReference type="SAM" id="MobiDB-lite"/>
    </source>
</evidence>
<accession>A0A5C3F5Y1</accession>
<organism evidence="7 8">
    <name type="scientific">Pseudozyma flocculosa</name>
    <dbReference type="NCBI Taxonomy" id="84751"/>
    <lineage>
        <taxon>Eukaryota</taxon>
        <taxon>Fungi</taxon>
        <taxon>Dikarya</taxon>
        <taxon>Basidiomycota</taxon>
        <taxon>Ustilaginomycotina</taxon>
        <taxon>Ustilaginomycetes</taxon>
        <taxon>Ustilaginales</taxon>
        <taxon>Ustilaginaceae</taxon>
        <taxon>Pseudozyma</taxon>
    </lineage>
</organism>
<keyword evidence="5" id="KW-0460">Magnesium</keyword>
<feature type="binding site" evidence="5">
    <location>
        <begin position="267"/>
        <end position="271"/>
    </location>
    <ligand>
        <name>ATP</name>
        <dbReference type="ChEBI" id="CHEBI:30616"/>
    </ligand>
</feature>
<feature type="region of interest" description="Disordered" evidence="6">
    <location>
        <begin position="13"/>
        <end position="39"/>
    </location>
</feature>
<dbReference type="EC" id="2.7.2.1" evidence="5"/>
<dbReference type="PROSITE" id="PS01075">
    <property type="entry name" value="ACETATE_KINASE_1"/>
    <property type="match status" value="1"/>
</dbReference>
<dbReference type="PANTHER" id="PTHR21060">
    <property type="entry name" value="ACETATE KINASE"/>
    <property type="match status" value="1"/>
</dbReference>
<feature type="binding site" evidence="5">
    <location>
        <position position="49"/>
    </location>
    <ligand>
        <name>Mg(2+)</name>
        <dbReference type="ChEBI" id="CHEBI:18420"/>
    </ligand>
</feature>
<feature type="compositionally biased region" description="Polar residues" evidence="6">
    <location>
        <begin position="21"/>
        <end position="31"/>
    </location>
</feature>
<dbReference type="InterPro" id="IPR023865">
    <property type="entry name" value="Aliphatic_acid_kinase_CS"/>
</dbReference>
<dbReference type="GO" id="GO:0000287">
    <property type="term" value="F:magnesium ion binding"/>
    <property type="evidence" value="ECO:0007669"/>
    <property type="project" value="UniProtKB-UniRule"/>
</dbReference>
<dbReference type="Pfam" id="PF00871">
    <property type="entry name" value="Acetate_kinase"/>
    <property type="match status" value="2"/>
</dbReference>
<dbReference type="InterPro" id="IPR004372">
    <property type="entry name" value="Ac/propionate_kinase"/>
</dbReference>
<protein>
    <recommendedName>
        <fullName evidence="5">Probable acetate kinase</fullName>
        <ecNumber evidence="5">2.7.2.1</ecNumber>
    </recommendedName>
    <alternativeName>
        <fullName evidence="5">Acetokinase</fullName>
    </alternativeName>
</protein>
<keyword evidence="4 5" id="KW-0067">ATP-binding</keyword>
<feature type="binding site" evidence="5">
    <location>
        <position position="130"/>
    </location>
    <ligand>
        <name>substrate</name>
    </ligand>
</feature>
<comment type="cofactor">
    <cofactor evidence="5">
        <name>Mg(2+)</name>
        <dbReference type="ChEBI" id="CHEBI:18420"/>
    </cofactor>
</comment>
<evidence type="ECO:0000256" key="4">
    <source>
        <dbReference type="ARBA" id="ARBA00022840"/>
    </source>
</evidence>
<comment type="catalytic activity">
    <reaction evidence="5">
        <text>acetate + ATP = acetyl phosphate + ADP</text>
        <dbReference type="Rhea" id="RHEA:11352"/>
        <dbReference type="ChEBI" id="CHEBI:22191"/>
        <dbReference type="ChEBI" id="CHEBI:30089"/>
        <dbReference type="ChEBI" id="CHEBI:30616"/>
        <dbReference type="ChEBI" id="CHEBI:456216"/>
        <dbReference type="EC" id="2.7.2.1"/>
    </reaction>
</comment>
<evidence type="ECO:0000256" key="3">
    <source>
        <dbReference type="ARBA" id="ARBA00022777"/>
    </source>
</evidence>
<keyword evidence="1 5" id="KW-0808">Transferase</keyword>
<keyword evidence="5" id="KW-0479">Metal-binding</keyword>
<comment type="similarity">
    <text evidence="5">Belongs to the acetokinase family.</text>
</comment>
<dbReference type="Proteomes" id="UP000323386">
    <property type="component" value="Unassembled WGS sequence"/>
</dbReference>
<proteinExistence type="inferred from homology"/>
<sequence>MPELLETLIAHNISKRESHRSQQAASSHTQSGGAGRRGEAQRELLLSLNAGSSSLKFKAFDRAKLAGAGRVASALVVAGSIKIKDDKAVLRVGNDDPEELPSTDLTNVETLHGLLDRIAAHGRITHVVHRIVHGASLPQCISLTRADASALDTLTFLSSFAPLHNAVSVSIIRTLLSPSTTTRLDEAAVHLCCFDTTFHHAMPPSSYRYLVDPQLAGKHLPGGMEMRKWGFHGISYSSILDSLSRHLGPSLGCRSRSRDEISVIICHLGSGSSICAVQRGKSLDTTMGLTPLEGLPGGTRSGSVDPVLALHISRAALSSSSASTASDGAKGQDPFSSVDLGQGIKVSQAELVLNKHSGFKAICGTSDFQQVVERRNQGDDDATVCFDVFVDKIVQTLGGYYFKMASTGVDSVVFSGGIGEASGDLHRELARRLESTPLHVAADADGATTNAERQDDDEGEVVRLDRRRLDLPADVEVNGKRAGGVPWLVVKTDEESEMAREVKSYMSW</sequence>
<evidence type="ECO:0000313" key="8">
    <source>
        <dbReference type="Proteomes" id="UP000323386"/>
    </source>
</evidence>
<dbReference type="EMBL" id="OOIP01000016">
    <property type="protein sequence ID" value="SPO39923.1"/>
    <property type="molecule type" value="Genomic_DNA"/>
</dbReference>
<dbReference type="Gene3D" id="3.30.420.40">
    <property type="match status" value="2"/>
</dbReference>
<reference evidence="7 8" key="1">
    <citation type="submission" date="2018-03" db="EMBL/GenBank/DDBJ databases">
        <authorList>
            <person name="Guldener U."/>
        </authorList>
    </citation>
    <scope>NUCLEOTIDE SEQUENCE [LARGE SCALE GENOMIC DNA]</scope>
    <source>
        <strain evidence="7 8">DAOM196992</strain>
    </source>
</reference>
<comment type="caution">
    <text evidence="5">Lacks conserved residue(s) required for the propagation of feature annotation.</text>
</comment>
<keyword evidence="8" id="KW-1185">Reference proteome</keyword>
<evidence type="ECO:0000313" key="7">
    <source>
        <dbReference type="EMBL" id="SPO39923.1"/>
    </source>
</evidence>
<dbReference type="InterPro" id="IPR000890">
    <property type="entry name" value="Aliphatic_acid_kin_short-chain"/>
</dbReference>
<dbReference type="UniPathway" id="UPA00340">
    <property type="reaction ID" value="UER00458"/>
</dbReference>
<dbReference type="GO" id="GO:0006083">
    <property type="term" value="P:acetate metabolic process"/>
    <property type="evidence" value="ECO:0007669"/>
    <property type="project" value="TreeGrafter"/>
</dbReference>
<dbReference type="GO" id="GO:0006085">
    <property type="term" value="P:acetyl-CoA biosynthetic process"/>
    <property type="evidence" value="ECO:0007669"/>
    <property type="project" value="UniProtKB-UniRule"/>
</dbReference>
<evidence type="ECO:0000256" key="5">
    <source>
        <dbReference type="HAMAP-Rule" id="MF_03131"/>
    </source>
</evidence>
<feature type="binding site" evidence="5">
    <location>
        <position position="56"/>
    </location>
    <ligand>
        <name>ATP</name>
        <dbReference type="ChEBI" id="CHEBI:30616"/>
    </ligand>
</feature>
<keyword evidence="3 5" id="KW-0418">Kinase</keyword>